<dbReference type="RefSeq" id="WP_269033650.1">
    <property type="nucleotide sequence ID" value="NZ_CP114040.1"/>
</dbReference>
<dbReference type="InterPro" id="IPR051911">
    <property type="entry name" value="SDR_oxidoreductase"/>
</dbReference>
<dbReference type="PANTHER" id="PTHR43976:SF16">
    <property type="entry name" value="SHORT-CHAIN DEHYDROGENASE_REDUCTASE FAMILY PROTEIN"/>
    <property type="match status" value="1"/>
</dbReference>
<keyword evidence="6" id="KW-1185">Reference proteome</keyword>
<dbReference type="CDD" id="cd05374">
    <property type="entry name" value="17beta-HSD-like_SDR_c"/>
    <property type="match status" value="1"/>
</dbReference>
<dbReference type="PANTHER" id="PTHR43976">
    <property type="entry name" value="SHORT CHAIN DEHYDROGENASE"/>
    <property type="match status" value="1"/>
</dbReference>
<dbReference type="EMBL" id="CP114040">
    <property type="protein sequence ID" value="WAS91286.1"/>
    <property type="molecule type" value="Genomic_DNA"/>
</dbReference>
<evidence type="ECO:0000313" key="5">
    <source>
        <dbReference type="EMBL" id="WAS94914.1"/>
    </source>
</evidence>
<dbReference type="InterPro" id="IPR020904">
    <property type="entry name" value="Sc_DH/Rdtase_CS"/>
</dbReference>
<keyword evidence="2" id="KW-0560">Oxidoreductase</keyword>
<sequence length="277" mass="29116">MAKVWFITGASRGLGLEIAEAALAAGDIVVAAVRDPERAAAAMAEHPRRMFVKLDVRDEAQAQAAAAAAVERFGRIDVLVNNAGYGLLGAVEEGAADEVEALFRTNVFGLLAVTRAVLPHMRRQRSGHVLNMSSLGGYASGQGWGLYCATKFAVEGITEALAQELAPLGVHATVIEPGFFRTEFLAGGSLGRVKREIADYAATVGTVREFADGHDGEQPGDPKQLAQVMLKVVAAEQPPVRVPVGADAFARVESKNAAVAAELAQWREVAAVRGFAG</sequence>
<evidence type="ECO:0000256" key="2">
    <source>
        <dbReference type="ARBA" id="ARBA00023002"/>
    </source>
</evidence>
<evidence type="ECO:0000256" key="3">
    <source>
        <dbReference type="RuleBase" id="RU000363"/>
    </source>
</evidence>
<organism evidence="5 6">
    <name type="scientific">Nannocystis punicea</name>
    <dbReference type="NCBI Taxonomy" id="2995304"/>
    <lineage>
        <taxon>Bacteria</taxon>
        <taxon>Pseudomonadati</taxon>
        <taxon>Myxococcota</taxon>
        <taxon>Polyangia</taxon>
        <taxon>Nannocystales</taxon>
        <taxon>Nannocystaceae</taxon>
        <taxon>Nannocystis</taxon>
    </lineage>
</organism>
<evidence type="ECO:0000313" key="4">
    <source>
        <dbReference type="EMBL" id="WAS91286.1"/>
    </source>
</evidence>
<dbReference type="SUPFAM" id="SSF51735">
    <property type="entry name" value="NAD(P)-binding Rossmann-fold domains"/>
    <property type="match status" value="1"/>
</dbReference>
<dbReference type="Proteomes" id="UP001164459">
    <property type="component" value="Chromosome"/>
</dbReference>
<dbReference type="Pfam" id="PF00106">
    <property type="entry name" value="adh_short"/>
    <property type="match status" value="1"/>
</dbReference>
<reference evidence="5" key="1">
    <citation type="submission" date="2022-11" db="EMBL/GenBank/DDBJ databases">
        <title>Minimal conservation of predation-associated metabolite biosynthetic gene clusters underscores biosynthetic potential of Myxococcota including descriptions for ten novel species: Archangium lansinium sp. nov., Myxococcus landrumus sp. nov., Nannocystis bai.</title>
        <authorList>
            <person name="Ahearne A."/>
            <person name="Stevens C."/>
            <person name="Dowd S."/>
        </authorList>
    </citation>
    <scope>NUCLEOTIDE SEQUENCE</scope>
    <source>
        <strain evidence="5">Fl3</strain>
    </source>
</reference>
<dbReference type="NCBIfam" id="NF004824">
    <property type="entry name" value="PRK06180.1"/>
    <property type="match status" value="1"/>
</dbReference>
<name>A0ABY7H7E3_9BACT</name>
<evidence type="ECO:0000313" key="6">
    <source>
        <dbReference type="Proteomes" id="UP001164459"/>
    </source>
</evidence>
<dbReference type="InterPro" id="IPR002347">
    <property type="entry name" value="SDR_fam"/>
</dbReference>
<proteinExistence type="inferred from homology"/>
<evidence type="ECO:0000256" key="1">
    <source>
        <dbReference type="ARBA" id="ARBA00006484"/>
    </source>
</evidence>
<accession>A0ABY7H7E3</accession>
<dbReference type="PRINTS" id="PR00080">
    <property type="entry name" value="SDRFAMILY"/>
</dbReference>
<protein>
    <submittedName>
        <fullName evidence="5">Oxidoreductase</fullName>
    </submittedName>
</protein>
<gene>
    <name evidence="5" type="ORF">O0S08_02025</name>
    <name evidence="4" type="ORF">O0S08_34295</name>
</gene>
<dbReference type="PRINTS" id="PR00081">
    <property type="entry name" value="GDHRDH"/>
</dbReference>
<dbReference type="Gene3D" id="3.40.50.720">
    <property type="entry name" value="NAD(P)-binding Rossmann-like Domain"/>
    <property type="match status" value="1"/>
</dbReference>
<dbReference type="InterPro" id="IPR036291">
    <property type="entry name" value="NAD(P)-bd_dom_sf"/>
</dbReference>
<dbReference type="EMBL" id="CP114040">
    <property type="protein sequence ID" value="WAS94914.1"/>
    <property type="molecule type" value="Genomic_DNA"/>
</dbReference>
<dbReference type="PROSITE" id="PS00061">
    <property type="entry name" value="ADH_SHORT"/>
    <property type="match status" value="1"/>
</dbReference>
<comment type="similarity">
    <text evidence="1 3">Belongs to the short-chain dehydrogenases/reductases (SDR) family.</text>
</comment>